<dbReference type="Proteomes" id="UP000001055">
    <property type="component" value="Unassembled WGS sequence"/>
</dbReference>
<proteinExistence type="predicted"/>
<dbReference type="EMBL" id="CH445328">
    <property type="protein sequence ID" value="EAT90031.1"/>
    <property type="molecule type" value="Genomic_DNA"/>
</dbReference>
<accession>Q0UY64</accession>
<feature type="compositionally biased region" description="Basic and acidic residues" evidence="1">
    <location>
        <begin position="100"/>
        <end position="110"/>
    </location>
</feature>
<evidence type="ECO:0000313" key="2">
    <source>
        <dbReference type="EMBL" id="EAT90031.1"/>
    </source>
</evidence>
<protein>
    <submittedName>
        <fullName evidence="2">Uncharacterized protein</fullName>
    </submittedName>
</protein>
<dbReference type="KEGG" id="pno:SNOG_03300"/>
<reference evidence="3" key="1">
    <citation type="journal article" date="2007" name="Plant Cell">
        <title>Dothideomycete-plant interactions illuminated by genome sequencing and EST analysis of the wheat pathogen Stagonospora nodorum.</title>
        <authorList>
            <person name="Hane J.K."/>
            <person name="Lowe R.G."/>
            <person name="Solomon P.S."/>
            <person name="Tan K.C."/>
            <person name="Schoch C.L."/>
            <person name="Spatafora J.W."/>
            <person name="Crous P.W."/>
            <person name="Kodira C."/>
            <person name="Birren B.W."/>
            <person name="Galagan J.E."/>
            <person name="Torriani S.F."/>
            <person name="McDonald B.A."/>
            <person name="Oliver R.P."/>
        </authorList>
    </citation>
    <scope>NUCLEOTIDE SEQUENCE [LARGE SCALE GENOMIC DNA]</scope>
    <source>
        <strain evidence="3">SN15 / ATCC MYA-4574 / FGSC 10173</strain>
    </source>
</reference>
<sequence length="226" mass="25280">MVPAARAMRTPNEGCVCGRVGMVVVVMPLLIEVTELTPPSIPPATGARAATDPIAPASHPRDSARRKEHPATFTLDIRIPRADWDNPTQTQQTQQTLTNEDERRRTKTNADEPCPSFGSTLSLQPSPPRLLVVQRECLDDANQQLPRQLHVCPLRQRDPRRHIPSSTRRARSSSPRYRDPSDRTVRAHLQRRLEQDRRAVDPSHCAPGGRLWKRLSLSSGSTAVLH</sequence>
<dbReference type="GeneID" id="5970727"/>
<dbReference type="HOGENOM" id="CLU_1225160_0_0_1"/>
<evidence type="ECO:0000313" key="3">
    <source>
        <dbReference type="Proteomes" id="UP000001055"/>
    </source>
</evidence>
<feature type="compositionally biased region" description="Low complexity" evidence="1">
    <location>
        <begin position="88"/>
        <end position="98"/>
    </location>
</feature>
<organism evidence="2 3">
    <name type="scientific">Phaeosphaeria nodorum (strain SN15 / ATCC MYA-4574 / FGSC 10173)</name>
    <name type="common">Glume blotch fungus</name>
    <name type="synonym">Parastagonospora nodorum</name>
    <dbReference type="NCBI Taxonomy" id="321614"/>
    <lineage>
        <taxon>Eukaryota</taxon>
        <taxon>Fungi</taxon>
        <taxon>Dikarya</taxon>
        <taxon>Ascomycota</taxon>
        <taxon>Pezizomycotina</taxon>
        <taxon>Dothideomycetes</taxon>
        <taxon>Pleosporomycetidae</taxon>
        <taxon>Pleosporales</taxon>
        <taxon>Pleosporineae</taxon>
        <taxon>Phaeosphaeriaceae</taxon>
        <taxon>Parastagonospora</taxon>
    </lineage>
</organism>
<feature type="region of interest" description="Disordered" evidence="1">
    <location>
        <begin position="154"/>
        <end position="184"/>
    </location>
</feature>
<name>Q0UY64_PHANO</name>
<dbReference type="InParanoid" id="Q0UY64"/>
<evidence type="ECO:0000256" key="1">
    <source>
        <dbReference type="SAM" id="MobiDB-lite"/>
    </source>
</evidence>
<dbReference type="AlphaFoldDB" id="Q0UY64"/>
<gene>
    <name evidence="2" type="ORF">SNOG_03300</name>
</gene>
<feature type="region of interest" description="Disordered" evidence="1">
    <location>
        <begin position="37"/>
        <end position="125"/>
    </location>
</feature>
<feature type="compositionally biased region" description="Basic residues" evidence="1">
    <location>
        <begin position="158"/>
        <end position="171"/>
    </location>
</feature>
<dbReference type="RefSeq" id="XP_001793870.1">
    <property type="nucleotide sequence ID" value="XM_001793818.1"/>
</dbReference>